<gene>
    <name evidence="1" type="ORF">LEP1GSC035_1610</name>
</gene>
<accession>A0ABN0J5W7</accession>
<organism evidence="1 2">
    <name type="scientific">Leptospira noguchii str. 2007001578</name>
    <dbReference type="NCBI Taxonomy" id="1049974"/>
    <lineage>
        <taxon>Bacteria</taxon>
        <taxon>Pseudomonadati</taxon>
        <taxon>Spirochaetota</taxon>
        <taxon>Spirochaetia</taxon>
        <taxon>Leptospirales</taxon>
        <taxon>Leptospiraceae</taxon>
        <taxon>Leptospira</taxon>
    </lineage>
</organism>
<keyword evidence="2" id="KW-1185">Reference proteome</keyword>
<comment type="caution">
    <text evidence="1">The sequence shown here is derived from an EMBL/GenBank/DDBJ whole genome shotgun (WGS) entry which is preliminary data.</text>
</comment>
<proteinExistence type="predicted"/>
<dbReference type="Proteomes" id="UP000012099">
    <property type="component" value="Unassembled WGS sequence"/>
</dbReference>
<dbReference type="RefSeq" id="WP_004427200.1">
    <property type="nucleotide sequence ID" value="NZ_AHMH02000016.1"/>
</dbReference>
<evidence type="ECO:0000313" key="1">
    <source>
        <dbReference type="EMBL" id="EMN02407.1"/>
    </source>
</evidence>
<name>A0ABN0J5W7_9LEPT</name>
<sequence length="66" mass="7425">MKSKFELTVNGSFLIQRKGLSFPNSIIVEYIYLLNTDLLMNLVGYSPVPLLSFNAIPVRNHIGVVE</sequence>
<evidence type="ECO:0000313" key="2">
    <source>
        <dbReference type="Proteomes" id="UP000012099"/>
    </source>
</evidence>
<reference evidence="1 2" key="1">
    <citation type="submission" date="2013-01" db="EMBL/GenBank/DDBJ databases">
        <authorList>
            <person name="Harkins D.M."/>
            <person name="Durkin A.S."/>
            <person name="Brinkac L.M."/>
            <person name="Haft D.H."/>
            <person name="Selengut J.D."/>
            <person name="Sanka R."/>
            <person name="DePew J."/>
            <person name="Purushe J."/>
            <person name="Whelen A.C."/>
            <person name="Vinetz J.M."/>
            <person name="Sutton G.G."/>
            <person name="Nierman W.C."/>
            <person name="Fouts D.E."/>
        </authorList>
    </citation>
    <scope>NUCLEOTIDE SEQUENCE [LARGE SCALE GENOMIC DNA]</scope>
    <source>
        <strain evidence="1 2">2007001578</strain>
    </source>
</reference>
<dbReference type="EMBL" id="AHMH02000016">
    <property type="protein sequence ID" value="EMN02407.1"/>
    <property type="molecule type" value="Genomic_DNA"/>
</dbReference>
<protein>
    <submittedName>
        <fullName evidence="1">Uncharacterized protein</fullName>
    </submittedName>
</protein>